<comment type="caution">
    <text evidence="2">The sequence shown here is derived from an EMBL/GenBank/DDBJ whole genome shotgun (WGS) entry which is preliminary data.</text>
</comment>
<gene>
    <name evidence="2" type="ORF">CGC20_28275</name>
</gene>
<dbReference type="EMBL" id="RHLD01000002">
    <property type="protein sequence ID" value="TPP42113.1"/>
    <property type="molecule type" value="Genomic_DNA"/>
</dbReference>
<proteinExistence type="predicted"/>
<evidence type="ECO:0000256" key="1">
    <source>
        <dbReference type="SAM" id="Phobius"/>
    </source>
</evidence>
<dbReference type="VEuPathDB" id="TriTrypDB:LdCL_360040800"/>
<feature type="transmembrane region" description="Helical" evidence="1">
    <location>
        <begin position="891"/>
        <end position="911"/>
    </location>
</feature>
<keyword evidence="1" id="KW-1133">Transmembrane helix</keyword>
<evidence type="ECO:0000313" key="3">
    <source>
        <dbReference type="Proteomes" id="UP000318821"/>
    </source>
</evidence>
<protein>
    <submittedName>
        <fullName evidence="2">Uncharacterized protein</fullName>
    </submittedName>
</protein>
<keyword evidence="1" id="KW-0472">Membrane</keyword>
<keyword evidence="1" id="KW-0812">Transmembrane</keyword>
<accession>A0A504X1K0</accession>
<dbReference type="VEuPathDB" id="TriTrypDB:LdBPK_363400.1"/>
<name>A0A504X1K0_LEIDO</name>
<sequence length="917" mass="98578">MFSKVVPLATREEDTPDDLARVPLHRCEGVPVAATNALAAPFMRASGSGRAADVVVCGGNSDHEMDDVQSGPLERDNEQIAAAVKATNGAGVRRRRMGEVYPIMKNTIYSDEECEVVVVLTSWDCGMRFIRYISGLFQYFLRNPKAMGFIFTTVIILLFFKYAQQVVVKAVNAAVRAHPGLEPTDTIRSAVTSFTEELRALERAAQTIGWAYMRDSVEGCDIGSAVGTTFSSLVRNFQLSFMANMKTYVVYALPAAASTAFTSRHWGQIGCASNETNSSICFYVSKDSTVRQWDTVSNTGDGGPLGRRAYIEQCMPDLLSVATTATKGSALAASGVWTRAYMACNIVPQKTVRTISYLLPIAFNAEGYATAMAGIDVSLELLMEIVNATATPNIELVIVDNRYNASKGGQFVYDSFDESIFSPTPYGVLDAPVGRIRDLAESVWSEHGGTLALNGSFYRNGLIYQSLTMMSHWTLIASSPLALSVAEVAASLGVIVKESKGVATVASGLYHDCETAANKQQNSVTVEAFGEIEQAFGTQLHSLYTSYTLAGTTKSRSSSASVESESSHNSNAVGGSVIHVLPYSSAWAQSSAVSSAAKATLATPAASTSRGGNEMEMLMLQATTERLPVDIPDVNASWRTSSSGSAAEDERVWGVCGCTYTSVASKTCFFTDSNQTEILFEGSVFNASAKDKIETSQLSASLRGLFTSQYIDGTTTTTGFWTKPYLRSSASGNASVVVSYVHPSEHSSNGYVTRACIIDINAAWMAYTLKENQHNGTTALYLIDRRGAGTFLASSTAVQATDAVYAALKTPDSEFNRIASAVYSAAGNTWERSLSLHIGTTLVNYQVVEGQWGIVEVIPGDVALQRYLPTPAVTSATDALRLLPPGETVQLFLYIGSILFFFFLNLLILGCSHLGRQ</sequence>
<organism evidence="2 3">
    <name type="scientific">Leishmania donovani</name>
    <dbReference type="NCBI Taxonomy" id="5661"/>
    <lineage>
        <taxon>Eukaryota</taxon>
        <taxon>Discoba</taxon>
        <taxon>Euglenozoa</taxon>
        <taxon>Kinetoplastea</taxon>
        <taxon>Metakinetoplastina</taxon>
        <taxon>Trypanosomatida</taxon>
        <taxon>Trypanosomatidae</taxon>
        <taxon>Leishmaniinae</taxon>
        <taxon>Leishmania</taxon>
    </lineage>
</organism>
<dbReference type="AlphaFoldDB" id="A0A504X1K0"/>
<reference evidence="3" key="1">
    <citation type="submission" date="2019-02" db="EMBL/GenBank/DDBJ databases">
        <title>FDA dAtabase for Regulatory Grade micrObial Sequences (FDA-ARGOS): Supporting development and validation of Infectious Disease Dx tests.</title>
        <authorList>
            <person name="Duncan R."/>
            <person name="Fisher C."/>
            <person name="Tallon L."/>
            <person name="Sadzewicz L."/>
            <person name="Sengamalay N."/>
            <person name="Ott S."/>
            <person name="Godinez A."/>
            <person name="Nagaraj S."/>
            <person name="Vavikolanu K."/>
            <person name="Vyas G."/>
            <person name="Nadendla S."/>
            <person name="Aluvathingal J."/>
            <person name="Sichtig H."/>
        </authorList>
    </citation>
    <scope>NUCLEOTIDE SEQUENCE [LARGE SCALE GENOMIC DNA]</scope>
    <source>
        <strain evidence="3">FDAARGOS_360</strain>
    </source>
</reference>
<evidence type="ECO:0000313" key="2">
    <source>
        <dbReference type="EMBL" id="TPP42113.1"/>
    </source>
</evidence>
<dbReference type="Proteomes" id="UP000318821">
    <property type="component" value="Unassembled WGS sequence"/>
</dbReference>
<dbReference type="VEuPathDB" id="TriTrypDB:LDHU3_36.4660"/>